<dbReference type="Pfam" id="PF00015">
    <property type="entry name" value="MCPsignal"/>
    <property type="match status" value="1"/>
</dbReference>
<dbReference type="InterPro" id="IPR004089">
    <property type="entry name" value="MCPsignal_dom"/>
</dbReference>
<dbReference type="RefSeq" id="WP_226764300.1">
    <property type="nucleotide sequence ID" value="NZ_JAJAWG010000005.1"/>
</dbReference>
<comment type="similarity">
    <text evidence="2">Belongs to the methyl-accepting chemotaxis (MCP) protein family.</text>
</comment>
<keyword evidence="7" id="KW-1185">Reference proteome</keyword>
<evidence type="ECO:0000256" key="3">
    <source>
        <dbReference type="PROSITE-ProRule" id="PRU00284"/>
    </source>
</evidence>
<evidence type="ECO:0000256" key="4">
    <source>
        <dbReference type="SAM" id="Phobius"/>
    </source>
</evidence>
<organism evidence="6 7">
    <name type="scientific">Deefgea salmonis</name>
    <dbReference type="NCBI Taxonomy" id="2875502"/>
    <lineage>
        <taxon>Bacteria</taxon>
        <taxon>Pseudomonadati</taxon>
        <taxon>Pseudomonadota</taxon>
        <taxon>Betaproteobacteria</taxon>
        <taxon>Neisseriales</taxon>
        <taxon>Chitinibacteraceae</taxon>
        <taxon>Deefgea</taxon>
    </lineage>
</organism>
<reference evidence="6 7" key="1">
    <citation type="submission" date="2021-10" db="EMBL/GenBank/DDBJ databases">
        <authorList>
            <person name="Chen M."/>
        </authorList>
    </citation>
    <scope>NUCLEOTIDE SEQUENCE [LARGE SCALE GENOMIC DNA]</scope>
    <source>
        <strain evidence="6 7">H3-26</strain>
    </source>
</reference>
<feature type="transmembrane region" description="Helical" evidence="4">
    <location>
        <begin position="179"/>
        <end position="203"/>
    </location>
</feature>
<feature type="domain" description="Methyl-accepting transducer" evidence="5">
    <location>
        <begin position="264"/>
        <end position="500"/>
    </location>
</feature>
<evidence type="ECO:0000256" key="2">
    <source>
        <dbReference type="ARBA" id="ARBA00029447"/>
    </source>
</evidence>
<evidence type="ECO:0000256" key="1">
    <source>
        <dbReference type="ARBA" id="ARBA00023224"/>
    </source>
</evidence>
<dbReference type="SMART" id="SM00283">
    <property type="entry name" value="MA"/>
    <property type="match status" value="1"/>
</dbReference>
<comment type="caution">
    <text evidence="6">The sequence shown here is derived from an EMBL/GenBank/DDBJ whole genome shotgun (WGS) entry which is preliminary data.</text>
</comment>
<sequence length="548" mass="58967">MKNIKPLLITFIAIVISTALLQIVLLFVFLNQLQALRQYEHRVIDRLVEHLVQVKYDVVQIQQFITDASATQENDGIDDAKKSLVSAEKNIAQMRQLAPDMSIQGDLLQQQAQRLYATGLQMVAAYGQDRAAGNGLMKAPQTGFDAQSEAAQALIDQLQLKVSAVQTATVKTVDAKIAAIFWLGLSTSLLLVVIISLGGIYLYRFIMKALGGEPSVGNEAARYLEQGDLTYVVPVKAGDQTSLLATLSRMRGRWTDVISSLNGQTTVLLSSAEQLSEQAQHLSRSSEAQSQNAKQIAGNVEELASTMASMAKQATEAFGQVAATGEAAMKTTRVLQEVTHEVLSVEQSVTMSAQHIGQLHVQMSEINLIVTTIREVADQTNLLALNAAIEAARAGEAGRGFAVVADEVRKLADRTTGSARSIGEMIAGIGKMTDEMMKTIQQSVDRVGSGVSLIGVAQSEMQQVLTASITASKDMAQIHDALEEISRNTDDIADSVEKISHSSQDHSTAAQSVLLTSNNIKQVAEALRGDTAYFKVGNGSDSDDMTLF</sequence>
<dbReference type="PROSITE" id="PS50111">
    <property type="entry name" value="CHEMOTAXIS_TRANSDUC_2"/>
    <property type="match status" value="1"/>
</dbReference>
<evidence type="ECO:0000313" key="7">
    <source>
        <dbReference type="Proteomes" id="UP001198034"/>
    </source>
</evidence>
<name>A0ABS8BLF2_9NEIS</name>
<dbReference type="PRINTS" id="PR00260">
    <property type="entry name" value="CHEMTRNSDUCR"/>
</dbReference>
<dbReference type="InterPro" id="IPR004090">
    <property type="entry name" value="Chemotax_Me-accpt_rcpt"/>
</dbReference>
<keyword evidence="1 3" id="KW-0807">Transducer</keyword>
<keyword evidence="4" id="KW-0812">Transmembrane</keyword>
<dbReference type="EMBL" id="JAJAWG010000005">
    <property type="protein sequence ID" value="MCB5196555.1"/>
    <property type="molecule type" value="Genomic_DNA"/>
</dbReference>
<dbReference type="Gene3D" id="1.10.287.950">
    <property type="entry name" value="Methyl-accepting chemotaxis protein"/>
    <property type="match status" value="1"/>
</dbReference>
<feature type="transmembrane region" description="Helical" evidence="4">
    <location>
        <begin position="7"/>
        <end position="30"/>
    </location>
</feature>
<accession>A0ABS8BLF2</accession>
<keyword evidence="4" id="KW-1133">Transmembrane helix</keyword>
<evidence type="ECO:0000259" key="5">
    <source>
        <dbReference type="PROSITE" id="PS50111"/>
    </source>
</evidence>
<protein>
    <submittedName>
        <fullName evidence="6">Methyl-accepting chemotaxis protein</fullName>
    </submittedName>
</protein>
<keyword evidence="4" id="KW-0472">Membrane</keyword>
<dbReference type="SUPFAM" id="SSF58104">
    <property type="entry name" value="Methyl-accepting chemotaxis protein (MCP) signaling domain"/>
    <property type="match status" value="1"/>
</dbReference>
<dbReference type="Proteomes" id="UP001198034">
    <property type="component" value="Unassembled WGS sequence"/>
</dbReference>
<evidence type="ECO:0000313" key="6">
    <source>
        <dbReference type="EMBL" id="MCB5196555.1"/>
    </source>
</evidence>
<dbReference type="PANTHER" id="PTHR32089">
    <property type="entry name" value="METHYL-ACCEPTING CHEMOTAXIS PROTEIN MCPB"/>
    <property type="match status" value="1"/>
</dbReference>
<dbReference type="PANTHER" id="PTHR32089:SF112">
    <property type="entry name" value="LYSOZYME-LIKE PROTEIN-RELATED"/>
    <property type="match status" value="1"/>
</dbReference>
<gene>
    <name evidence="6" type="ORF">LG219_09765</name>
</gene>
<proteinExistence type="inferred from homology"/>